<dbReference type="Gene3D" id="3.30.1380.10">
    <property type="match status" value="1"/>
</dbReference>
<name>A0ABS5G5Y3_9BRAD</name>
<evidence type="ECO:0000259" key="1">
    <source>
        <dbReference type="Pfam" id="PF02557"/>
    </source>
</evidence>
<organism evidence="4 5">
    <name type="scientific">Bradyrhizobium denitrificans</name>
    <dbReference type="NCBI Taxonomy" id="2734912"/>
    <lineage>
        <taxon>Bacteria</taxon>
        <taxon>Pseudomonadati</taxon>
        <taxon>Pseudomonadota</taxon>
        <taxon>Alphaproteobacteria</taxon>
        <taxon>Hyphomicrobiales</taxon>
        <taxon>Nitrobacteraceae</taxon>
        <taxon>Bradyrhizobium</taxon>
    </lineage>
</organism>
<keyword evidence="4" id="KW-0645">Protease</keyword>
<dbReference type="SUPFAM" id="SSF55166">
    <property type="entry name" value="Hedgehog/DD-peptidase"/>
    <property type="match status" value="1"/>
</dbReference>
<dbReference type="InterPro" id="IPR003709">
    <property type="entry name" value="VanY-like_core_dom"/>
</dbReference>
<evidence type="ECO:0000313" key="4">
    <source>
        <dbReference type="EMBL" id="MBR1136740.1"/>
    </source>
</evidence>
<dbReference type="EMBL" id="JAFCLK010000011">
    <property type="protein sequence ID" value="MBR1136740.1"/>
    <property type="molecule type" value="Genomic_DNA"/>
</dbReference>
<accession>A0ABS5G5Y3</accession>
<keyword evidence="4" id="KW-0378">Hydrolase</keyword>
<dbReference type="Pfam" id="PF09374">
    <property type="entry name" value="PG_binding_3"/>
    <property type="match status" value="1"/>
</dbReference>
<dbReference type="Gene3D" id="1.20.141.10">
    <property type="entry name" value="Chitosanase, subunit A, domain 1"/>
    <property type="match status" value="1"/>
</dbReference>
<dbReference type="InterPro" id="IPR008565">
    <property type="entry name" value="TtsA-like_GH18_dom"/>
</dbReference>
<dbReference type="InterPro" id="IPR023346">
    <property type="entry name" value="Lysozyme-like_dom_sf"/>
</dbReference>
<dbReference type="InterPro" id="IPR018537">
    <property type="entry name" value="Peptidoglycan-bd_3"/>
</dbReference>
<dbReference type="CDD" id="cd14845">
    <property type="entry name" value="L-Ala-D-Glu_peptidase_like"/>
    <property type="match status" value="1"/>
</dbReference>
<feature type="domain" description="TtsA-like Glycoside hydrolase family 108" evidence="2">
    <location>
        <begin position="211"/>
        <end position="294"/>
    </location>
</feature>
<keyword evidence="4" id="KW-0121">Carboxypeptidase</keyword>
<feature type="domain" description="Peptidoglycan binding" evidence="3">
    <location>
        <begin position="300"/>
        <end position="364"/>
    </location>
</feature>
<dbReference type="Proteomes" id="UP001314635">
    <property type="component" value="Unassembled WGS sequence"/>
</dbReference>
<dbReference type="SUPFAM" id="SSF53955">
    <property type="entry name" value="Lysozyme-like"/>
    <property type="match status" value="1"/>
</dbReference>
<dbReference type="InterPro" id="IPR009045">
    <property type="entry name" value="Zn_M74/Hedgehog-like"/>
</dbReference>
<proteinExistence type="predicted"/>
<sequence length="558" mass="59520">MAGEDRRSVDLAFLHPAIRQSVQTIQRQLHSEGHPFEIFEAFRSPHRQAYLYAQGRTRPGNIVTKAQPWMSYHQYGLAVDFVLKINGQWDWSDSGPSAAAWKRLHEVGRAQNMEPLSWETPHLQMAGLRIGDLHAGHFPPGGDASWAENLESAIAGWSGSPVPPPAPPSVSRPPLAAGAVAEMMTLSDIDRPASAAMASTAPGHFSRIQPFIEKWEGGYTNHPADRGGPTNMGITLETLRAWRHNDALTAEDVKQLSIDEARRIFKARYYDIVRGDDLPLQVAAPVYNAAVLHGPGRSAEFLQNSLIRCGAQVAVDRIIGPDTIRAVGSVDTQRLCKAFLDIEDAYFRSLREFPVFGAGWLNRLNDMRRFVASLSAEPIVVATGATTVPVQSQTQPNLTEIVAKIEELLELFGQKPNLPGAASGQAAQADALSRMSQVVEVLRQLGIVVPPVAPGTTAPASLTPVNAALGTTLGNLLDGRKSAIGIIGSVLTALLGAAAPSAGGAPGAAGGLMSILSTLGVAVPYLQPIMLGLTAWGALGKLDKWRVGVPAPQASRPG</sequence>
<dbReference type="GO" id="GO:0004180">
    <property type="term" value="F:carboxypeptidase activity"/>
    <property type="evidence" value="ECO:0007669"/>
    <property type="project" value="UniProtKB-KW"/>
</dbReference>
<protein>
    <submittedName>
        <fullName evidence="4">D-alanyl-D-alanine carboxypeptidase family protein</fullName>
    </submittedName>
</protein>
<dbReference type="Pfam" id="PF02557">
    <property type="entry name" value="VanY"/>
    <property type="match status" value="1"/>
</dbReference>
<feature type="domain" description="D-alanyl-D-alanine carboxypeptidase-like core" evidence="1">
    <location>
        <begin position="14"/>
        <end position="107"/>
    </location>
</feature>
<gene>
    <name evidence="4" type="ORF">JQ619_13260</name>
</gene>
<dbReference type="RefSeq" id="WP_172237107.1">
    <property type="nucleotide sequence ID" value="NZ_JABFDP010000014.1"/>
</dbReference>
<evidence type="ECO:0000313" key="5">
    <source>
        <dbReference type="Proteomes" id="UP001314635"/>
    </source>
</evidence>
<evidence type="ECO:0000259" key="2">
    <source>
        <dbReference type="Pfam" id="PF05838"/>
    </source>
</evidence>
<reference evidence="5" key="1">
    <citation type="journal article" date="2021" name="ISME J.">
        <title>Evolutionary origin and ecological implication of a unique nif island in free-living Bradyrhizobium lineages.</title>
        <authorList>
            <person name="Tao J."/>
        </authorList>
    </citation>
    <scope>NUCLEOTIDE SEQUENCE [LARGE SCALE GENOMIC DNA]</scope>
    <source>
        <strain evidence="5">SZCCT0094</strain>
    </source>
</reference>
<dbReference type="CDD" id="cd13926">
    <property type="entry name" value="N-acetylmuramidase_GH108"/>
    <property type="match status" value="1"/>
</dbReference>
<keyword evidence="5" id="KW-1185">Reference proteome</keyword>
<comment type="caution">
    <text evidence="4">The sequence shown here is derived from an EMBL/GenBank/DDBJ whole genome shotgun (WGS) entry which is preliminary data.</text>
</comment>
<dbReference type="Pfam" id="PF05838">
    <property type="entry name" value="Glyco_hydro_108"/>
    <property type="match status" value="1"/>
</dbReference>
<evidence type="ECO:0000259" key="3">
    <source>
        <dbReference type="Pfam" id="PF09374"/>
    </source>
</evidence>